<proteinExistence type="predicted"/>
<evidence type="ECO:0000313" key="1">
    <source>
        <dbReference type="EMBL" id="KAI4324992.1"/>
    </source>
</evidence>
<comment type="caution">
    <text evidence="1">The sequence shown here is derived from an EMBL/GenBank/DDBJ whole genome shotgun (WGS) entry which is preliminary data.</text>
</comment>
<accession>A0ACB9MN54</accession>
<organism evidence="1 2">
    <name type="scientific">Melastoma candidum</name>
    <dbReference type="NCBI Taxonomy" id="119954"/>
    <lineage>
        <taxon>Eukaryota</taxon>
        <taxon>Viridiplantae</taxon>
        <taxon>Streptophyta</taxon>
        <taxon>Embryophyta</taxon>
        <taxon>Tracheophyta</taxon>
        <taxon>Spermatophyta</taxon>
        <taxon>Magnoliopsida</taxon>
        <taxon>eudicotyledons</taxon>
        <taxon>Gunneridae</taxon>
        <taxon>Pentapetalae</taxon>
        <taxon>rosids</taxon>
        <taxon>malvids</taxon>
        <taxon>Myrtales</taxon>
        <taxon>Melastomataceae</taxon>
        <taxon>Melastomatoideae</taxon>
        <taxon>Melastomateae</taxon>
        <taxon>Melastoma</taxon>
    </lineage>
</organism>
<name>A0ACB9MN54_9MYRT</name>
<dbReference type="Proteomes" id="UP001057402">
    <property type="component" value="Chromosome 9"/>
</dbReference>
<sequence length="653" mass="73983">MCDATTSPGRSPNVDQERGAHQVIRPRRRLPESFEDETWRSLRWLILFLLSLLAGTLDPLFFYIPVVNDRDMCVRPDKKLGIIAIVLRTCFDVVHSFFWMLCYEDCIRLPLKKWWLWIARKCGCSCVLGTETDGAADAGSVRLMKEAREAEDTYANKDRSSMDEKSDEWTMLRRVIEVASILPLPQVVTILIILRTGSPKFTDAVTLLKLSVLSQLIVRTLRVYPSFKGATRCSFLLLKGRVWVGSALNLLLFVIAGHAIGAFWYLLSLGRSLDCWRNACKSHGGCQVNSLYCGSIPFDKSFLTAACPVDSASDPPPFDFGIYLDALKSHIVSAEEFPLKLGYCFWWGLRNLSSLGQNLSTSAYLWEVCFAISISIIGLILFSLFIGNMQMFLQSKTDNDLKEMKGMMEKREKMKNVRKSLVKWKPFSSLSKDLRSQIFLCDDPKWLETKNMDLKSIVENMLAELGMQIKLQLCFPLLSQIPALEQVDKGALEALCKRAKPIVFREMSSILREDSLIDKIYLIIGGNLCYQDKQECVDLFLGEELLHKAISASNSPRLFPAKTILASTKVEAFSITAFDVKKVRTQFQGRFYKQEKEEWANSAVQKVVSRFSQKKAVDSPKHPGETDGTMAFGGHEMARDRAESSELSPYQER</sequence>
<evidence type="ECO:0000313" key="2">
    <source>
        <dbReference type="Proteomes" id="UP001057402"/>
    </source>
</evidence>
<dbReference type="EMBL" id="CM042888">
    <property type="protein sequence ID" value="KAI4324992.1"/>
    <property type="molecule type" value="Genomic_DNA"/>
</dbReference>
<protein>
    <submittedName>
        <fullName evidence="1">Uncharacterized protein</fullName>
    </submittedName>
</protein>
<reference evidence="2" key="1">
    <citation type="journal article" date="2023" name="Front. Plant Sci.">
        <title>Chromosomal-level genome assembly of Melastoma candidum provides insights into trichome evolution.</title>
        <authorList>
            <person name="Zhong Y."/>
            <person name="Wu W."/>
            <person name="Sun C."/>
            <person name="Zou P."/>
            <person name="Liu Y."/>
            <person name="Dai S."/>
            <person name="Zhou R."/>
        </authorList>
    </citation>
    <scope>NUCLEOTIDE SEQUENCE [LARGE SCALE GENOMIC DNA]</scope>
</reference>
<gene>
    <name evidence="1" type="ORF">MLD38_030429</name>
</gene>
<keyword evidence="2" id="KW-1185">Reference proteome</keyword>